<reference evidence="10" key="1">
    <citation type="submission" date="2016-10" db="EMBL/GenBank/DDBJ databases">
        <authorList>
            <person name="Varghese N."/>
            <person name="Submissions S."/>
        </authorList>
    </citation>
    <scope>NUCLEOTIDE SEQUENCE [LARGE SCALE GENOMIC DNA]</scope>
    <source>
        <strain evidence="10">S9</strain>
    </source>
</reference>
<evidence type="ECO:0000313" key="10">
    <source>
        <dbReference type="Proteomes" id="UP000198571"/>
    </source>
</evidence>
<dbReference type="Pfam" id="PF00528">
    <property type="entry name" value="BPD_transp_1"/>
    <property type="match status" value="1"/>
</dbReference>
<evidence type="ECO:0000313" key="9">
    <source>
        <dbReference type="EMBL" id="SES06264.1"/>
    </source>
</evidence>
<organism evidence="9 10">
    <name type="scientific">Salipaludibacillus aurantiacus</name>
    <dbReference type="NCBI Taxonomy" id="1601833"/>
    <lineage>
        <taxon>Bacteria</taxon>
        <taxon>Bacillati</taxon>
        <taxon>Bacillota</taxon>
        <taxon>Bacilli</taxon>
        <taxon>Bacillales</taxon>
        <taxon>Bacillaceae</taxon>
    </lineage>
</organism>
<feature type="transmembrane region" description="Helical" evidence="7">
    <location>
        <begin position="12"/>
        <end position="32"/>
    </location>
</feature>
<gene>
    <name evidence="9" type="ORF">SAMN05518684_10771</name>
</gene>
<dbReference type="RefSeq" id="WP_093051310.1">
    <property type="nucleotide sequence ID" value="NZ_FOGT01000007.1"/>
</dbReference>
<dbReference type="EMBL" id="FOGT01000007">
    <property type="protein sequence ID" value="SES06264.1"/>
    <property type="molecule type" value="Genomic_DNA"/>
</dbReference>
<dbReference type="InterPro" id="IPR035906">
    <property type="entry name" value="MetI-like_sf"/>
</dbReference>
<protein>
    <submittedName>
        <fullName evidence="9">Multiple sugar transport system permease protein</fullName>
    </submittedName>
</protein>
<keyword evidence="10" id="KW-1185">Reference proteome</keyword>
<comment type="subcellular location">
    <subcellularLocation>
        <location evidence="1 7">Cell membrane</location>
        <topology evidence="1 7">Multi-pass membrane protein</topology>
    </subcellularLocation>
</comment>
<dbReference type="PANTHER" id="PTHR43744">
    <property type="entry name" value="ABC TRANSPORTER PERMEASE PROTEIN MG189-RELATED-RELATED"/>
    <property type="match status" value="1"/>
</dbReference>
<dbReference type="Gene3D" id="1.10.3720.10">
    <property type="entry name" value="MetI-like"/>
    <property type="match status" value="1"/>
</dbReference>
<feature type="domain" description="ABC transmembrane type-1" evidence="8">
    <location>
        <begin position="71"/>
        <end position="260"/>
    </location>
</feature>
<evidence type="ECO:0000256" key="7">
    <source>
        <dbReference type="RuleBase" id="RU363032"/>
    </source>
</evidence>
<evidence type="ECO:0000259" key="8">
    <source>
        <dbReference type="PROSITE" id="PS50928"/>
    </source>
</evidence>
<dbReference type="CDD" id="cd06261">
    <property type="entry name" value="TM_PBP2"/>
    <property type="match status" value="1"/>
</dbReference>
<feature type="transmembrane region" description="Helical" evidence="7">
    <location>
        <begin position="106"/>
        <end position="127"/>
    </location>
</feature>
<evidence type="ECO:0000256" key="2">
    <source>
        <dbReference type="ARBA" id="ARBA00022448"/>
    </source>
</evidence>
<name>A0A1H9UAS8_9BACI</name>
<evidence type="ECO:0000256" key="3">
    <source>
        <dbReference type="ARBA" id="ARBA00022475"/>
    </source>
</evidence>
<evidence type="ECO:0000256" key="5">
    <source>
        <dbReference type="ARBA" id="ARBA00022989"/>
    </source>
</evidence>
<dbReference type="PANTHER" id="PTHR43744:SF12">
    <property type="entry name" value="ABC TRANSPORTER PERMEASE PROTEIN MG189-RELATED"/>
    <property type="match status" value="1"/>
</dbReference>
<dbReference type="STRING" id="1601833.SAMN05518684_10771"/>
<accession>A0A1H9UAS8</accession>
<dbReference type="Proteomes" id="UP000198571">
    <property type="component" value="Unassembled WGS sequence"/>
</dbReference>
<dbReference type="InterPro" id="IPR000515">
    <property type="entry name" value="MetI-like"/>
</dbReference>
<dbReference type="AlphaFoldDB" id="A0A1H9UAS8"/>
<sequence>MKNKVRSTRLPAYIAAYGLVAIMLIPIIWMFWVSFKPINSIVTVIGELLTPPYTMESYVRVQESSMIWRWTINSVIVGVIQTAGTLLLSSLAAFAISRIPFKGKTFIFLLILAGLMVPVEATIVPLYEMIVQLGWVNSYPALILPGIALPLGVLILKQFYDGIPNDLMEAAKIDGANLLRIWWSIFLPLSRTSMAALAIFIFVQSWNNFLWPLLVANDQSMMTLPVAIPTFQSSFTTDLTVPMAANVLASIPALIFFLIFQKQIIKGIAMTGIK</sequence>
<keyword evidence="5 7" id="KW-1133">Transmembrane helix</keyword>
<feature type="transmembrane region" description="Helical" evidence="7">
    <location>
        <begin position="239"/>
        <end position="260"/>
    </location>
</feature>
<dbReference type="GO" id="GO:0055085">
    <property type="term" value="P:transmembrane transport"/>
    <property type="evidence" value="ECO:0007669"/>
    <property type="project" value="InterPro"/>
</dbReference>
<evidence type="ECO:0000256" key="6">
    <source>
        <dbReference type="ARBA" id="ARBA00023136"/>
    </source>
</evidence>
<dbReference type="PROSITE" id="PS50928">
    <property type="entry name" value="ABC_TM1"/>
    <property type="match status" value="1"/>
</dbReference>
<dbReference type="OrthoDB" id="9771544at2"/>
<keyword evidence="3" id="KW-1003">Cell membrane</keyword>
<dbReference type="GO" id="GO:0005886">
    <property type="term" value="C:plasma membrane"/>
    <property type="evidence" value="ECO:0007669"/>
    <property type="project" value="UniProtKB-SubCell"/>
</dbReference>
<keyword evidence="2 7" id="KW-0813">Transport</keyword>
<proteinExistence type="inferred from homology"/>
<feature type="transmembrane region" description="Helical" evidence="7">
    <location>
        <begin position="181"/>
        <end position="203"/>
    </location>
</feature>
<keyword evidence="6 7" id="KW-0472">Membrane</keyword>
<evidence type="ECO:0000256" key="1">
    <source>
        <dbReference type="ARBA" id="ARBA00004651"/>
    </source>
</evidence>
<keyword evidence="4 7" id="KW-0812">Transmembrane</keyword>
<evidence type="ECO:0000256" key="4">
    <source>
        <dbReference type="ARBA" id="ARBA00022692"/>
    </source>
</evidence>
<comment type="similarity">
    <text evidence="7">Belongs to the binding-protein-dependent transport system permease family.</text>
</comment>
<feature type="transmembrane region" description="Helical" evidence="7">
    <location>
        <begin position="139"/>
        <end position="160"/>
    </location>
</feature>
<feature type="transmembrane region" description="Helical" evidence="7">
    <location>
        <begin position="67"/>
        <end position="94"/>
    </location>
</feature>
<dbReference type="SUPFAM" id="SSF161098">
    <property type="entry name" value="MetI-like"/>
    <property type="match status" value="1"/>
</dbReference>
<keyword evidence="9" id="KW-0762">Sugar transport</keyword>